<dbReference type="STRING" id="377629.TERTU_2676"/>
<dbReference type="EMBL" id="CP001614">
    <property type="protein sequence ID" value="ACR14384.1"/>
    <property type="molecule type" value="Genomic_DNA"/>
</dbReference>
<dbReference type="AlphaFoldDB" id="C5BLZ9"/>
<accession>C5BLZ9</accession>
<name>C5BLZ9_TERTT</name>
<proteinExistence type="predicted"/>
<keyword evidence="2" id="KW-1185">Reference proteome</keyword>
<evidence type="ECO:0000313" key="2">
    <source>
        <dbReference type="Proteomes" id="UP000009080"/>
    </source>
</evidence>
<protein>
    <submittedName>
        <fullName evidence="1">Uncharacterized protein</fullName>
    </submittedName>
</protein>
<evidence type="ECO:0000313" key="1">
    <source>
        <dbReference type="EMBL" id="ACR14384.1"/>
    </source>
</evidence>
<gene>
    <name evidence="1" type="ordered locus">TERTU_2676</name>
</gene>
<sequence length="281" mass="32647">MRTFSTTYSIAYPKNNKGTTVTYPAFGKIRLPKTEQAKPYTLKLSGTHVNFTAPPFSAKWGEQEDLPLVLDIFEQNNYLPNPSAAYPFIRCFDTSWSIRGMPLIQNELGWIGFSIAVIRAKSDQNLFNHSIFQNILENHLESMYGENGVTNRYTTETLLNSSIEKINDITWLSFFQRREKAGEPSFSLFWKTPISEQHILSFCFNYITYEDTNKIHESLNYYAKELMNSVAITPSTALKEQKAAAEKQWPNQKYPEHMEPLRWIRPKKDFISVEEYFADDE</sequence>
<reference evidence="1 2" key="1">
    <citation type="journal article" date="2009" name="PLoS ONE">
        <title>The complete genome of Teredinibacter turnerae T7901: an intracellular endosymbiont of marine wood-boring bivalves (shipworms).</title>
        <authorList>
            <person name="Yang J.C."/>
            <person name="Madupu R."/>
            <person name="Durkin A.S."/>
            <person name="Ekborg N.A."/>
            <person name="Pedamallu C.S."/>
            <person name="Hostetler J.B."/>
            <person name="Radune D."/>
            <person name="Toms B.S."/>
            <person name="Henrissat B."/>
            <person name="Coutinho P.M."/>
            <person name="Schwarz S."/>
            <person name="Field L."/>
            <person name="Trindade-Silva A.E."/>
            <person name="Soares C.A.G."/>
            <person name="Elshahawi S."/>
            <person name="Hanora A."/>
            <person name="Schmidt E.W."/>
            <person name="Haygood M.G."/>
            <person name="Posfai J."/>
            <person name="Benner J."/>
            <person name="Madinger C."/>
            <person name="Nove J."/>
            <person name="Anton B."/>
            <person name="Chaudhary K."/>
            <person name="Foster J."/>
            <person name="Holman A."/>
            <person name="Kumar S."/>
            <person name="Lessard P.A."/>
            <person name="Luyten Y.A."/>
            <person name="Slatko B."/>
            <person name="Wood N."/>
            <person name="Wu B."/>
            <person name="Teplitski M."/>
            <person name="Mougous J.D."/>
            <person name="Ward N."/>
            <person name="Eisen J.A."/>
            <person name="Badger J.H."/>
            <person name="Distel D.L."/>
        </authorList>
    </citation>
    <scope>NUCLEOTIDE SEQUENCE [LARGE SCALE GENOMIC DNA]</scope>
    <source>
        <strain evidence="2">ATCC 39867 / T7901</strain>
    </source>
</reference>
<organism evidence="1 2">
    <name type="scientific">Teredinibacter turnerae (strain ATCC 39867 / T7901)</name>
    <dbReference type="NCBI Taxonomy" id="377629"/>
    <lineage>
        <taxon>Bacteria</taxon>
        <taxon>Pseudomonadati</taxon>
        <taxon>Pseudomonadota</taxon>
        <taxon>Gammaproteobacteria</taxon>
        <taxon>Cellvibrionales</taxon>
        <taxon>Cellvibrionaceae</taxon>
        <taxon>Teredinibacter</taxon>
    </lineage>
</organism>
<dbReference type="HOGENOM" id="CLU_093185_0_0_6"/>
<dbReference type="KEGG" id="ttu:TERTU_2676"/>
<dbReference type="Proteomes" id="UP000009080">
    <property type="component" value="Chromosome"/>
</dbReference>